<dbReference type="PANTHER" id="PTHR14272:SF4">
    <property type="entry name" value="SERTA DOMAIN-CONTAINING PROTEIN 4"/>
    <property type="match status" value="1"/>
</dbReference>
<dbReference type="GO" id="GO:0005634">
    <property type="term" value="C:nucleus"/>
    <property type="evidence" value="ECO:0007669"/>
    <property type="project" value="InterPro"/>
</dbReference>
<reference evidence="3 4" key="1">
    <citation type="journal article" date="2019" name="Sci. Data">
        <title>Hybrid genome assembly and annotation of Danionella translucida.</title>
        <authorList>
            <person name="Kadobianskyi M."/>
            <person name="Schulze L."/>
            <person name="Schuelke M."/>
            <person name="Judkewitz B."/>
        </authorList>
    </citation>
    <scope>NUCLEOTIDE SEQUENCE [LARGE SCALE GENOMIC DNA]</scope>
    <source>
        <strain evidence="3 4">Bolton</strain>
    </source>
</reference>
<feature type="region of interest" description="Disordered" evidence="1">
    <location>
        <begin position="222"/>
        <end position="325"/>
    </location>
</feature>
<dbReference type="OrthoDB" id="5976204at2759"/>
<dbReference type="Proteomes" id="UP000316079">
    <property type="component" value="Unassembled WGS sequence"/>
</dbReference>
<dbReference type="InterPro" id="IPR009263">
    <property type="entry name" value="SERTA_dom"/>
</dbReference>
<proteinExistence type="predicted"/>
<feature type="compositionally biased region" description="Low complexity" evidence="1">
    <location>
        <begin position="223"/>
        <end position="237"/>
    </location>
</feature>
<dbReference type="STRING" id="623744.A0A553N417"/>
<organism evidence="3 4">
    <name type="scientific">Danionella cerebrum</name>
    <dbReference type="NCBI Taxonomy" id="2873325"/>
    <lineage>
        <taxon>Eukaryota</taxon>
        <taxon>Metazoa</taxon>
        <taxon>Chordata</taxon>
        <taxon>Craniata</taxon>
        <taxon>Vertebrata</taxon>
        <taxon>Euteleostomi</taxon>
        <taxon>Actinopterygii</taxon>
        <taxon>Neopterygii</taxon>
        <taxon>Teleostei</taxon>
        <taxon>Ostariophysi</taxon>
        <taxon>Cypriniformes</taxon>
        <taxon>Danionidae</taxon>
        <taxon>Danioninae</taxon>
        <taxon>Danionella</taxon>
    </lineage>
</organism>
<dbReference type="InterPro" id="IPR029708">
    <property type="entry name" value="SERTAD4"/>
</dbReference>
<feature type="domain" description="SERTA" evidence="2">
    <location>
        <begin position="97"/>
        <end position="143"/>
    </location>
</feature>
<keyword evidence="4" id="KW-1185">Reference proteome</keyword>
<feature type="compositionally biased region" description="Basic and acidic residues" evidence="1">
    <location>
        <begin position="270"/>
        <end position="297"/>
    </location>
</feature>
<evidence type="ECO:0000313" key="4">
    <source>
        <dbReference type="Proteomes" id="UP000316079"/>
    </source>
</evidence>
<dbReference type="PANTHER" id="PTHR14272">
    <property type="entry name" value="SERTA DOMAIN-CONTAINING PROTEIN 4"/>
    <property type="match status" value="1"/>
</dbReference>
<accession>A0A553N417</accession>
<protein>
    <recommendedName>
        <fullName evidence="2">SERTA domain-containing protein</fullName>
    </recommendedName>
</protein>
<dbReference type="PROSITE" id="PS51053">
    <property type="entry name" value="SERTA"/>
    <property type="match status" value="1"/>
</dbReference>
<dbReference type="AlphaFoldDB" id="A0A553N417"/>
<feature type="compositionally biased region" description="Acidic residues" evidence="1">
    <location>
        <begin position="245"/>
        <end position="260"/>
    </location>
</feature>
<feature type="region of interest" description="Disordered" evidence="1">
    <location>
        <begin position="33"/>
        <end position="53"/>
    </location>
</feature>
<evidence type="ECO:0000256" key="1">
    <source>
        <dbReference type="SAM" id="MobiDB-lite"/>
    </source>
</evidence>
<dbReference type="Pfam" id="PF06031">
    <property type="entry name" value="SERTA"/>
    <property type="match status" value="1"/>
</dbReference>
<comment type="caution">
    <text evidence="3">The sequence shown here is derived from an EMBL/GenBank/DDBJ whole genome shotgun (WGS) entry which is preliminary data.</text>
</comment>
<evidence type="ECO:0000313" key="3">
    <source>
        <dbReference type="EMBL" id="TRY60153.1"/>
    </source>
</evidence>
<name>A0A553N417_9TELE</name>
<sequence length="325" mass="36864">MALVLTMNPFCEPEGEASPPIYQPIWESETCTKSCTSTSSPPGGDTQGLIDEPSYRRTPHVIDRVAMSRISYFKRKYVEDEEPVLSFRSLCHTVSPVLEERAQVLRLSLEKLRFMDDPESFLRRSVLINNLLRRLRNEILLQGDWCFPSGPTATPCPIQTPSTNTPLAPPALQPCMMPSGPNRKRLRLLRRDPPECVPACCCLYAAGRYLQLPLSVYEREMFSNSHPSSSTPSSSTSVRFPRLLEEEEEEEDESDEEEDSVCPMLAVRQAESRRWDSLRHDTTLENESEKVKERAKGGEVSPRWFSDPIGNRHNGTLARAHVRGK</sequence>
<gene>
    <name evidence="3" type="ORF">DNTS_003727</name>
</gene>
<dbReference type="EMBL" id="SRMA01027076">
    <property type="protein sequence ID" value="TRY60153.1"/>
    <property type="molecule type" value="Genomic_DNA"/>
</dbReference>
<evidence type="ECO:0000259" key="2">
    <source>
        <dbReference type="PROSITE" id="PS51053"/>
    </source>
</evidence>